<accession>A0A9P6CQA7</accession>
<feature type="transmembrane region" description="Helical" evidence="1">
    <location>
        <begin position="165"/>
        <end position="189"/>
    </location>
</feature>
<evidence type="ECO:0000313" key="3">
    <source>
        <dbReference type="EMBL" id="KAF9475596.1"/>
    </source>
</evidence>
<evidence type="ECO:0000256" key="2">
    <source>
        <dbReference type="SAM" id="SignalP"/>
    </source>
</evidence>
<dbReference type="OrthoDB" id="3265563at2759"/>
<comment type="caution">
    <text evidence="3">The sequence shown here is derived from an EMBL/GenBank/DDBJ whole genome shotgun (WGS) entry which is preliminary data.</text>
</comment>
<reference evidence="3" key="1">
    <citation type="submission" date="2020-11" db="EMBL/GenBank/DDBJ databases">
        <authorList>
            <consortium name="DOE Joint Genome Institute"/>
            <person name="Ahrendt S."/>
            <person name="Riley R."/>
            <person name="Andreopoulos W."/>
            <person name="Labutti K."/>
            <person name="Pangilinan J."/>
            <person name="Ruiz-Duenas F.J."/>
            <person name="Barrasa J.M."/>
            <person name="Sanchez-Garcia M."/>
            <person name="Camarero S."/>
            <person name="Miyauchi S."/>
            <person name="Serrano A."/>
            <person name="Linde D."/>
            <person name="Babiker R."/>
            <person name="Drula E."/>
            <person name="Ayuso-Fernandez I."/>
            <person name="Pacheco R."/>
            <person name="Padilla G."/>
            <person name="Ferreira P."/>
            <person name="Barriuso J."/>
            <person name="Kellner H."/>
            <person name="Castanera R."/>
            <person name="Alfaro M."/>
            <person name="Ramirez L."/>
            <person name="Pisabarro A.G."/>
            <person name="Kuo A."/>
            <person name="Tritt A."/>
            <person name="Lipzen A."/>
            <person name="He G."/>
            <person name="Yan M."/>
            <person name="Ng V."/>
            <person name="Cullen D."/>
            <person name="Martin F."/>
            <person name="Rosso M.-N."/>
            <person name="Henrissat B."/>
            <person name="Hibbett D."/>
            <person name="Martinez A.T."/>
            <person name="Grigoriev I.V."/>
        </authorList>
    </citation>
    <scope>NUCLEOTIDE SEQUENCE</scope>
    <source>
        <strain evidence="3">CIRM-BRFM 674</strain>
    </source>
</reference>
<feature type="transmembrane region" description="Helical" evidence="1">
    <location>
        <begin position="86"/>
        <end position="111"/>
    </location>
</feature>
<evidence type="ECO:0000256" key="1">
    <source>
        <dbReference type="SAM" id="Phobius"/>
    </source>
</evidence>
<sequence>MAGLSTASLIQDLVFAIGLSLGSNSETVQFKKSFSTPGLQQVEECQFVFSGSTIPPSATLSLAIFGADSLMVWRCWYLYQDSRRPVNFFIGALLIIMFISSLGFTCFTLAKPNFLISGIPWELILATVLINIVLSVLIVVRLLSHERLMKAVLGPQRGPSPFKRVISICVESCALIIAGGALCIVAVTVPRASMAMPIVFPLMTHICVISPLLLIVRVAEGRAHSTTTLTAPSGVADPNERSGRRRHQPIEFLNLTSTVQEQSIPNLPP</sequence>
<dbReference type="AlphaFoldDB" id="A0A9P6CQA7"/>
<gene>
    <name evidence="3" type="ORF">BDN70DRAFT_935753</name>
</gene>
<keyword evidence="2" id="KW-0732">Signal</keyword>
<feature type="transmembrane region" description="Helical" evidence="1">
    <location>
        <begin position="195"/>
        <end position="216"/>
    </location>
</feature>
<feature type="chain" id="PRO_5040105559" evidence="2">
    <location>
        <begin position="23"/>
        <end position="269"/>
    </location>
</feature>
<dbReference type="Proteomes" id="UP000807469">
    <property type="component" value="Unassembled WGS sequence"/>
</dbReference>
<feature type="signal peptide" evidence="2">
    <location>
        <begin position="1"/>
        <end position="22"/>
    </location>
</feature>
<keyword evidence="4" id="KW-1185">Reference proteome</keyword>
<keyword evidence="1" id="KW-0472">Membrane</keyword>
<name>A0A9P6CQA7_9AGAR</name>
<keyword evidence="1" id="KW-1133">Transmembrane helix</keyword>
<protein>
    <submittedName>
        <fullName evidence="3">Uncharacterized protein</fullName>
    </submittedName>
</protein>
<keyword evidence="1" id="KW-0812">Transmembrane</keyword>
<feature type="transmembrane region" description="Helical" evidence="1">
    <location>
        <begin position="123"/>
        <end position="144"/>
    </location>
</feature>
<proteinExistence type="predicted"/>
<organism evidence="3 4">
    <name type="scientific">Pholiota conissans</name>
    <dbReference type="NCBI Taxonomy" id="109636"/>
    <lineage>
        <taxon>Eukaryota</taxon>
        <taxon>Fungi</taxon>
        <taxon>Dikarya</taxon>
        <taxon>Basidiomycota</taxon>
        <taxon>Agaricomycotina</taxon>
        <taxon>Agaricomycetes</taxon>
        <taxon>Agaricomycetidae</taxon>
        <taxon>Agaricales</taxon>
        <taxon>Agaricineae</taxon>
        <taxon>Strophariaceae</taxon>
        <taxon>Pholiota</taxon>
    </lineage>
</organism>
<dbReference type="EMBL" id="MU155326">
    <property type="protein sequence ID" value="KAF9475596.1"/>
    <property type="molecule type" value="Genomic_DNA"/>
</dbReference>
<evidence type="ECO:0000313" key="4">
    <source>
        <dbReference type="Proteomes" id="UP000807469"/>
    </source>
</evidence>
<feature type="transmembrane region" description="Helical" evidence="1">
    <location>
        <begin position="58"/>
        <end position="79"/>
    </location>
</feature>